<name>A0ABR4CES6_9HELO</name>
<evidence type="ECO:0000259" key="2">
    <source>
        <dbReference type="Pfam" id="PF20150"/>
    </source>
</evidence>
<accession>A0ABR4CES6</accession>
<evidence type="ECO:0000313" key="4">
    <source>
        <dbReference type="Proteomes" id="UP001595075"/>
    </source>
</evidence>
<dbReference type="EMBL" id="JAZHXI010000009">
    <property type="protein sequence ID" value="KAL2067711.1"/>
    <property type="molecule type" value="Genomic_DNA"/>
</dbReference>
<organism evidence="3 4">
    <name type="scientific">Oculimacula yallundae</name>
    <dbReference type="NCBI Taxonomy" id="86028"/>
    <lineage>
        <taxon>Eukaryota</taxon>
        <taxon>Fungi</taxon>
        <taxon>Dikarya</taxon>
        <taxon>Ascomycota</taxon>
        <taxon>Pezizomycotina</taxon>
        <taxon>Leotiomycetes</taxon>
        <taxon>Helotiales</taxon>
        <taxon>Ploettnerulaceae</taxon>
        <taxon>Oculimacula</taxon>
    </lineage>
</organism>
<sequence length="306" mass="33995">MTSPVDSSFAHDGSSSAAADLTTDNALALLPHLRTPRESSSRNIGRPYTPPSADAPLQYQYVTSNAPNTSPISSNHAASYTPLEEFTLFPKLPLELRIMIWKLIPRTQRRVVLNSCIVRDRYNGRVLVFSSNTPPPGILRVNKESRAVGLNRYDIIVRDSKRSGCRIYVDYEVDVVVFPDLLNCSEVGYHQSLLPGLSGRKENVFKSIKKIELNTDVANCLEAEHWTTPSGACREVTRYLVAGGCKSLRTLVLESGSYARPKKITTKRSEAERFARGNIMSGLIKSFAKIPSYELPVVSFRSRGDD</sequence>
<dbReference type="Proteomes" id="UP001595075">
    <property type="component" value="Unassembled WGS sequence"/>
</dbReference>
<proteinExistence type="predicted"/>
<gene>
    <name evidence="3" type="ORF">VTL71DRAFT_15807</name>
</gene>
<feature type="domain" description="2EXR" evidence="2">
    <location>
        <begin position="86"/>
        <end position="176"/>
    </location>
</feature>
<comment type="caution">
    <text evidence="3">The sequence shown here is derived from an EMBL/GenBank/DDBJ whole genome shotgun (WGS) entry which is preliminary data.</text>
</comment>
<dbReference type="PANTHER" id="PTHR35910">
    <property type="entry name" value="2EXR DOMAIN-CONTAINING PROTEIN"/>
    <property type="match status" value="1"/>
</dbReference>
<dbReference type="PANTHER" id="PTHR35910:SF6">
    <property type="entry name" value="2EXR DOMAIN-CONTAINING PROTEIN"/>
    <property type="match status" value="1"/>
</dbReference>
<keyword evidence="4" id="KW-1185">Reference proteome</keyword>
<feature type="region of interest" description="Disordered" evidence="1">
    <location>
        <begin position="33"/>
        <end position="55"/>
    </location>
</feature>
<dbReference type="Pfam" id="PF20150">
    <property type="entry name" value="2EXR"/>
    <property type="match status" value="1"/>
</dbReference>
<reference evidence="3 4" key="1">
    <citation type="journal article" date="2024" name="Commun. Biol.">
        <title>Comparative genomic analysis of thermophilic fungi reveals convergent evolutionary adaptations and gene losses.</title>
        <authorList>
            <person name="Steindorff A.S."/>
            <person name="Aguilar-Pontes M.V."/>
            <person name="Robinson A.J."/>
            <person name="Andreopoulos B."/>
            <person name="LaButti K."/>
            <person name="Kuo A."/>
            <person name="Mondo S."/>
            <person name="Riley R."/>
            <person name="Otillar R."/>
            <person name="Haridas S."/>
            <person name="Lipzen A."/>
            <person name="Grimwood J."/>
            <person name="Schmutz J."/>
            <person name="Clum A."/>
            <person name="Reid I.D."/>
            <person name="Moisan M.C."/>
            <person name="Butler G."/>
            <person name="Nguyen T.T.M."/>
            <person name="Dewar K."/>
            <person name="Conant G."/>
            <person name="Drula E."/>
            <person name="Henrissat B."/>
            <person name="Hansel C."/>
            <person name="Singer S."/>
            <person name="Hutchinson M.I."/>
            <person name="de Vries R.P."/>
            <person name="Natvig D.O."/>
            <person name="Powell A.J."/>
            <person name="Tsang A."/>
            <person name="Grigoriev I.V."/>
        </authorList>
    </citation>
    <scope>NUCLEOTIDE SEQUENCE [LARGE SCALE GENOMIC DNA]</scope>
    <source>
        <strain evidence="3 4">CBS 494.80</strain>
    </source>
</reference>
<evidence type="ECO:0000313" key="3">
    <source>
        <dbReference type="EMBL" id="KAL2067711.1"/>
    </source>
</evidence>
<evidence type="ECO:0000256" key="1">
    <source>
        <dbReference type="SAM" id="MobiDB-lite"/>
    </source>
</evidence>
<dbReference type="InterPro" id="IPR045518">
    <property type="entry name" value="2EXR"/>
</dbReference>
<protein>
    <recommendedName>
        <fullName evidence="2">2EXR domain-containing protein</fullName>
    </recommendedName>
</protein>